<organism evidence="1 2">
    <name type="scientific">Tanacetum coccineum</name>
    <dbReference type="NCBI Taxonomy" id="301880"/>
    <lineage>
        <taxon>Eukaryota</taxon>
        <taxon>Viridiplantae</taxon>
        <taxon>Streptophyta</taxon>
        <taxon>Embryophyta</taxon>
        <taxon>Tracheophyta</taxon>
        <taxon>Spermatophyta</taxon>
        <taxon>Magnoliopsida</taxon>
        <taxon>eudicotyledons</taxon>
        <taxon>Gunneridae</taxon>
        <taxon>Pentapetalae</taxon>
        <taxon>asterids</taxon>
        <taxon>campanulids</taxon>
        <taxon>Asterales</taxon>
        <taxon>Asteraceae</taxon>
        <taxon>Asteroideae</taxon>
        <taxon>Anthemideae</taxon>
        <taxon>Anthemidinae</taxon>
        <taxon>Tanacetum</taxon>
    </lineage>
</organism>
<sequence length="307" mass="33863">MVWRLPNAPLVVAEQNQRTLGGVGCGGDGGMTRIAVHGVGRGRDGVCGGEVVMKVSGEPVMKFGGEGWSRDGGLCVVMMLVNGREGVAWNGDVDSEGEAAIVVERRDWVDVDVCCYLGSPATVADKPRRGARPDFERWEKECGNERAKLLWYFSGLLSEVVRSDLEQGRSYGRLQTRVKHTERARSIDIVTKAKLSSLSRGSSRTALNNVSDFVFGVKVVPMLQVLAVDQTHVSFVHRTSVVSVLASMGTRLYLLHRYYSLSPKETYCSLPHEETPAPYLLRRLAAPYLLRRLAAPYLLRRLIASLQ</sequence>
<dbReference type="EMBL" id="BQNB010014189">
    <property type="protein sequence ID" value="GJT25116.1"/>
    <property type="molecule type" value="Genomic_DNA"/>
</dbReference>
<reference evidence="1" key="2">
    <citation type="submission" date="2022-01" db="EMBL/GenBank/DDBJ databases">
        <authorList>
            <person name="Yamashiro T."/>
            <person name="Shiraishi A."/>
            <person name="Satake H."/>
            <person name="Nakayama K."/>
        </authorList>
    </citation>
    <scope>NUCLEOTIDE SEQUENCE</scope>
</reference>
<evidence type="ECO:0000313" key="2">
    <source>
        <dbReference type="Proteomes" id="UP001151760"/>
    </source>
</evidence>
<comment type="caution">
    <text evidence="1">The sequence shown here is derived from an EMBL/GenBank/DDBJ whole genome shotgun (WGS) entry which is preliminary data.</text>
</comment>
<proteinExistence type="predicted"/>
<reference evidence="1" key="1">
    <citation type="journal article" date="2022" name="Int. J. Mol. Sci.">
        <title>Draft Genome of Tanacetum Coccineum: Genomic Comparison of Closely Related Tanacetum-Family Plants.</title>
        <authorList>
            <person name="Yamashiro T."/>
            <person name="Shiraishi A."/>
            <person name="Nakayama K."/>
            <person name="Satake H."/>
        </authorList>
    </citation>
    <scope>NUCLEOTIDE SEQUENCE</scope>
</reference>
<protein>
    <submittedName>
        <fullName evidence="1">Uncharacterized protein</fullName>
    </submittedName>
</protein>
<dbReference type="Proteomes" id="UP001151760">
    <property type="component" value="Unassembled WGS sequence"/>
</dbReference>
<accession>A0ABQ5CDF2</accession>
<name>A0ABQ5CDF2_9ASTR</name>
<keyword evidence="2" id="KW-1185">Reference proteome</keyword>
<evidence type="ECO:0000313" key="1">
    <source>
        <dbReference type="EMBL" id="GJT25116.1"/>
    </source>
</evidence>
<gene>
    <name evidence="1" type="ORF">Tco_0895053</name>
</gene>